<dbReference type="InterPro" id="IPR018723">
    <property type="entry name" value="DUF2254_membrane"/>
</dbReference>
<evidence type="ECO:0000313" key="3">
    <source>
        <dbReference type="Proteomes" id="UP000276603"/>
    </source>
</evidence>
<dbReference type="RefSeq" id="WP_120713624.1">
    <property type="nucleotide sequence ID" value="NZ_RBCJ01000004.1"/>
</dbReference>
<comment type="caution">
    <text evidence="2">The sequence shown here is derived from an EMBL/GenBank/DDBJ whole genome shotgun (WGS) entry which is preliminary data.</text>
</comment>
<keyword evidence="1" id="KW-1133">Transmembrane helix</keyword>
<accession>A0A3B0BYF3</accession>
<keyword evidence="1" id="KW-0472">Membrane</keyword>
<protein>
    <submittedName>
        <fullName evidence="2">DUF2254 domain-containing protein</fullName>
    </submittedName>
</protein>
<reference evidence="2 3" key="1">
    <citation type="submission" date="2018-10" db="EMBL/GenBank/DDBJ databases">
        <title>Ulvibacterium marinum gen. nov., sp. nov., a novel marine bacterium of the family Flavobacteriaceae, isolated from a culture of the green alga Ulva prolifera.</title>
        <authorList>
            <person name="Zhang Z."/>
        </authorList>
    </citation>
    <scope>NUCLEOTIDE SEQUENCE [LARGE SCALE GENOMIC DNA]</scope>
    <source>
        <strain evidence="2 3">CCMM003</strain>
    </source>
</reference>
<dbReference type="AlphaFoldDB" id="A0A3B0BYF3"/>
<evidence type="ECO:0000256" key="1">
    <source>
        <dbReference type="SAM" id="Phobius"/>
    </source>
</evidence>
<feature type="transmembrane region" description="Helical" evidence="1">
    <location>
        <begin position="112"/>
        <end position="136"/>
    </location>
</feature>
<dbReference type="Proteomes" id="UP000276603">
    <property type="component" value="Unassembled WGS sequence"/>
</dbReference>
<dbReference type="EMBL" id="RBCJ01000004">
    <property type="protein sequence ID" value="RKN78715.1"/>
    <property type="molecule type" value="Genomic_DNA"/>
</dbReference>
<proteinExistence type="predicted"/>
<organism evidence="2 3">
    <name type="scientific">Ulvibacterium marinum</name>
    <dbReference type="NCBI Taxonomy" id="2419782"/>
    <lineage>
        <taxon>Bacteria</taxon>
        <taxon>Pseudomonadati</taxon>
        <taxon>Bacteroidota</taxon>
        <taxon>Flavobacteriia</taxon>
        <taxon>Flavobacteriales</taxon>
        <taxon>Flavobacteriaceae</taxon>
        <taxon>Ulvibacterium</taxon>
    </lineage>
</organism>
<feature type="transmembrane region" description="Helical" evidence="1">
    <location>
        <begin position="20"/>
        <end position="40"/>
    </location>
</feature>
<feature type="transmembrane region" description="Helical" evidence="1">
    <location>
        <begin position="66"/>
        <end position="91"/>
    </location>
</feature>
<evidence type="ECO:0000313" key="2">
    <source>
        <dbReference type="EMBL" id="RKN78715.1"/>
    </source>
</evidence>
<dbReference type="Pfam" id="PF10011">
    <property type="entry name" value="DUF2254"/>
    <property type="match status" value="1"/>
</dbReference>
<keyword evidence="3" id="KW-1185">Reference proteome</keyword>
<dbReference type="OrthoDB" id="2955631at2"/>
<feature type="transmembrane region" description="Helical" evidence="1">
    <location>
        <begin position="142"/>
        <end position="164"/>
    </location>
</feature>
<sequence length="428" mass="47562">MKNFLSFFKKLYNKIIYSIAFYPVIITIGLFFLAWLSLFAEDFEVVTTLKEKVPHLIIQDRETARVILSTLVGSILSLTVFSFTMVMVVLNQASANFSPRLLPGLISNKRHQIILGVYIGTLTYCMIILISLGAYGVDSKSFGLSTMIAALLGVLCVGLFVSFINSISGAIQIHNIIDRVARSSAKKLKEQKINMSSEAASESTKDISFSQELKMDETGFYRGFDIPLIADELKDKDNVINILAYEDQHLWEGTPIVRIEHSLDEDEIEALRLGLHISTNRHEGNSSLGGMIKLMEVAVKAMSPGINDPGTAISVITRLGTLMNTVLQIPNEVLLNPKDCNLKVIGSTISGKILMQTIVQPIRLYSKKDSSVMMALINALRFIQSNSNISKEKREDVARELMAIAEDIKLNIENEMDKKNTLSLLHGQ</sequence>
<name>A0A3B0BYF3_9FLAO</name>
<gene>
    <name evidence="2" type="ORF">D7Z94_21210</name>
</gene>
<keyword evidence="1" id="KW-0812">Transmembrane</keyword>